<organism evidence="2">
    <name type="scientific">Blattella germanica</name>
    <name type="common">German cockroach</name>
    <name type="synonym">Blatta germanica</name>
    <dbReference type="NCBI Taxonomy" id="6973"/>
    <lineage>
        <taxon>Eukaryota</taxon>
        <taxon>Metazoa</taxon>
        <taxon>Ecdysozoa</taxon>
        <taxon>Arthropoda</taxon>
        <taxon>Hexapoda</taxon>
        <taxon>Insecta</taxon>
        <taxon>Pterygota</taxon>
        <taxon>Neoptera</taxon>
        <taxon>Polyneoptera</taxon>
        <taxon>Dictyoptera</taxon>
        <taxon>Blattodea</taxon>
        <taxon>Blaberoidea</taxon>
        <taxon>Blattellidae</taxon>
        <taxon>Blattella</taxon>
    </lineage>
</organism>
<reference evidence="2" key="1">
    <citation type="submission" date="2015-11" db="EMBL/GenBank/DDBJ databases">
        <authorList>
            <person name="Zhang Y."/>
            <person name="Guo Z."/>
        </authorList>
    </citation>
    <scope>NUCLEOTIDE SEQUENCE</scope>
</reference>
<gene>
    <name evidence="2" type="primary">Eh</name>
</gene>
<dbReference type="GO" id="GO:0008255">
    <property type="term" value="F:ecdysis-triggering hormone activity"/>
    <property type="evidence" value="ECO:0007669"/>
    <property type="project" value="InterPro"/>
</dbReference>
<dbReference type="EMBL" id="LN901330">
    <property type="protein sequence ID" value="CUT08825.1"/>
    <property type="molecule type" value="Genomic_DNA"/>
</dbReference>
<dbReference type="InterPro" id="IPR006825">
    <property type="entry name" value="Eclosion"/>
</dbReference>
<name>A0A143WDS8_BLAGE</name>
<evidence type="ECO:0000256" key="1">
    <source>
        <dbReference type="SAM" id="SignalP"/>
    </source>
</evidence>
<reference evidence="2" key="2">
    <citation type="journal article" date="2016" name="Biochim. Biophys. Acta">
        <title>CREB-binding protein contributes to the regulation of endocrine and developmental pathways in insect hemimetabolan pre-metamorphosis.</title>
        <authorList>
            <person name="Fernandez-Nicolas A."/>
            <person name="Belles X."/>
        </authorList>
    </citation>
    <scope>NUCLEOTIDE SEQUENCE</scope>
</reference>
<evidence type="ECO:0000313" key="2">
    <source>
        <dbReference type="EMBL" id="CUT08825.1"/>
    </source>
</evidence>
<dbReference type="GO" id="GO:0018990">
    <property type="term" value="P:ecdysis, chitin-based cuticle"/>
    <property type="evidence" value="ECO:0007669"/>
    <property type="project" value="InterPro"/>
</dbReference>
<feature type="signal peptide" evidence="1">
    <location>
        <begin position="1"/>
        <end position="33"/>
    </location>
</feature>
<protein>
    <submittedName>
        <fullName evidence="2">Eclosion hormone</fullName>
    </submittedName>
</protein>
<feature type="non-terminal residue" evidence="2">
    <location>
        <position position="1"/>
    </location>
</feature>
<dbReference type="GO" id="GO:0007218">
    <property type="term" value="P:neuropeptide signaling pathway"/>
    <property type="evidence" value="ECO:0007669"/>
    <property type="project" value="InterPro"/>
</dbReference>
<dbReference type="Pfam" id="PF04736">
    <property type="entry name" value="Eclosion"/>
    <property type="match status" value="1"/>
</dbReference>
<sequence length="88" mass="9654">DKEKTHSTVRMVGHHPVLYLVILIVASTENGVASKLGVCIANCGQCKQMYGHYFQGQVCAEACLSTDGRLLPDCNNPNTLLGFLKRLY</sequence>
<proteinExistence type="predicted"/>
<feature type="chain" id="PRO_5007513414" evidence="1">
    <location>
        <begin position="34"/>
        <end position="88"/>
    </location>
</feature>
<dbReference type="AlphaFoldDB" id="A0A143WDS8"/>
<keyword evidence="1" id="KW-0732">Signal</keyword>
<accession>A0A143WDS8</accession>